<evidence type="ECO:0000256" key="3">
    <source>
        <dbReference type="ARBA" id="ARBA00022692"/>
    </source>
</evidence>
<keyword evidence="2" id="KW-1003">Cell membrane</keyword>
<gene>
    <name evidence="7" type="ORF">HLV38_05955</name>
</gene>
<feature type="transmembrane region" description="Helical" evidence="6">
    <location>
        <begin position="229"/>
        <end position="251"/>
    </location>
</feature>
<dbReference type="InterPro" id="IPR003339">
    <property type="entry name" value="ABC/ECF_trnsptr_transmembrane"/>
</dbReference>
<dbReference type="EMBL" id="CP053716">
    <property type="protein sequence ID" value="QKF07703.1"/>
    <property type="molecule type" value="Genomic_DNA"/>
</dbReference>
<sequence>MTGFLEYSAGASALHRMNPLVKLFGATALALACFLASGLPLLLALLVLGLALAASCGLLARALRVGLAVLAFSAVLATLQVLTTPEGAALLPLPFGYVGTVGVQRACATMVRLVAAAIPFYLAFTVTKLTDITDAAVKVLGVPYRYAFTFASAVRFVPLFLNDMSAVMEAQMARGVSFDDVGPVRKVGMMAPLCVPLLVSSVRKINSSAIAAELRGFNLRTRASGYRSYPLGALDGVALAACAALLVAGALL</sequence>
<dbReference type="AlphaFoldDB" id="A0A6M8J500"/>
<keyword evidence="8" id="KW-1185">Reference proteome</keyword>
<protein>
    <submittedName>
        <fullName evidence="7">Energy-coupling factor transporter transmembrane protein EcfT</fullName>
    </submittedName>
</protein>
<evidence type="ECO:0000256" key="1">
    <source>
        <dbReference type="ARBA" id="ARBA00004141"/>
    </source>
</evidence>
<feature type="transmembrane region" description="Helical" evidence="6">
    <location>
        <begin position="20"/>
        <end position="53"/>
    </location>
</feature>
<accession>A0A6M8J500</accession>
<dbReference type="RefSeq" id="WP_173165066.1">
    <property type="nucleotide sequence ID" value="NZ_CP053716.1"/>
</dbReference>
<feature type="transmembrane region" description="Helical" evidence="6">
    <location>
        <begin position="103"/>
        <end position="124"/>
    </location>
</feature>
<dbReference type="PANTHER" id="PTHR34857:SF2">
    <property type="entry name" value="SLL0384 PROTEIN"/>
    <property type="match status" value="1"/>
</dbReference>
<dbReference type="InterPro" id="IPR051611">
    <property type="entry name" value="ECF_transporter_component"/>
</dbReference>
<dbReference type="Proteomes" id="UP000503297">
    <property type="component" value="Chromosome"/>
</dbReference>
<dbReference type="KEGG" id="bwa:HLV38_05955"/>
<keyword evidence="3 6" id="KW-0812">Transmembrane</keyword>
<organism evidence="7 8">
    <name type="scientific">Berryella wangjianweii</name>
    <dbReference type="NCBI Taxonomy" id="2734634"/>
    <lineage>
        <taxon>Bacteria</taxon>
        <taxon>Bacillati</taxon>
        <taxon>Actinomycetota</taxon>
        <taxon>Coriobacteriia</taxon>
        <taxon>Eggerthellales</taxon>
        <taxon>Eggerthellaceae</taxon>
        <taxon>Berryella</taxon>
    </lineage>
</organism>
<evidence type="ECO:0000256" key="4">
    <source>
        <dbReference type="ARBA" id="ARBA00022989"/>
    </source>
</evidence>
<proteinExistence type="predicted"/>
<dbReference type="PANTHER" id="PTHR34857">
    <property type="entry name" value="SLL0384 PROTEIN"/>
    <property type="match status" value="1"/>
</dbReference>
<dbReference type="Pfam" id="PF02361">
    <property type="entry name" value="CbiQ"/>
    <property type="match status" value="1"/>
</dbReference>
<evidence type="ECO:0000256" key="5">
    <source>
        <dbReference type="ARBA" id="ARBA00023136"/>
    </source>
</evidence>
<evidence type="ECO:0000313" key="7">
    <source>
        <dbReference type="EMBL" id="QKF07703.1"/>
    </source>
</evidence>
<keyword evidence="4 6" id="KW-1133">Transmembrane helix</keyword>
<feature type="transmembrane region" description="Helical" evidence="6">
    <location>
        <begin position="65"/>
        <end position="83"/>
    </location>
</feature>
<name>A0A6M8J500_9ACTN</name>
<dbReference type="CDD" id="cd16914">
    <property type="entry name" value="EcfT"/>
    <property type="match status" value="1"/>
</dbReference>
<dbReference type="GO" id="GO:0005886">
    <property type="term" value="C:plasma membrane"/>
    <property type="evidence" value="ECO:0007669"/>
    <property type="project" value="UniProtKB-ARBA"/>
</dbReference>
<evidence type="ECO:0000313" key="8">
    <source>
        <dbReference type="Proteomes" id="UP000503297"/>
    </source>
</evidence>
<evidence type="ECO:0000256" key="6">
    <source>
        <dbReference type="SAM" id="Phobius"/>
    </source>
</evidence>
<comment type="subcellular location">
    <subcellularLocation>
        <location evidence="1">Membrane</location>
        <topology evidence="1">Multi-pass membrane protein</topology>
    </subcellularLocation>
</comment>
<evidence type="ECO:0000256" key="2">
    <source>
        <dbReference type="ARBA" id="ARBA00022475"/>
    </source>
</evidence>
<reference evidence="8" key="1">
    <citation type="submission" date="2020-05" db="EMBL/GenBank/DDBJ databases">
        <title>Novel species in genus Nocardioides.</title>
        <authorList>
            <person name="Zhang G."/>
        </authorList>
    </citation>
    <scope>NUCLEOTIDE SEQUENCE [LARGE SCALE GENOMIC DNA]</scope>
    <source>
        <strain evidence="8">zg-1050</strain>
    </source>
</reference>
<keyword evidence="5 6" id="KW-0472">Membrane</keyword>